<dbReference type="PANTHER" id="PTHR43045:SF1">
    <property type="entry name" value="SHIKIMATE TRANSPORTER"/>
    <property type="match status" value="1"/>
</dbReference>
<feature type="transmembrane region" description="Helical" evidence="7">
    <location>
        <begin position="63"/>
        <end position="80"/>
    </location>
</feature>
<gene>
    <name evidence="9" type="ORF">R3Q59_14730</name>
</gene>
<proteinExistence type="predicted"/>
<feature type="transmembrane region" description="Helical" evidence="7">
    <location>
        <begin position="276"/>
        <end position="299"/>
    </location>
</feature>
<evidence type="ECO:0000256" key="1">
    <source>
        <dbReference type="ARBA" id="ARBA00004651"/>
    </source>
</evidence>
<feature type="transmembrane region" description="Helical" evidence="7">
    <location>
        <begin position="145"/>
        <end position="163"/>
    </location>
</feature>
<evidence type="ECO:0000313" key="10">
    <source>
        <dbReference type="Proteomes" id="UP001185737"/>
    </source>
</evidence>
<keyword evidence="10" id="KW-1185">Reference proteome</keyword>
<evidence type="ECO:0000256" key="4">
    <source>
        <dbReference type="ARBA" id="ARBA00022692"/>
    </source>
</evidence>
<dbReference type="SUPFAM" id="SSF103473">
    <property type="entry name" value="MFS general substrate transporter"/>
    <property type="match status" value="1"/>
</dbReference>
<dbReference type="RefSeq" id="WP_317568724.1">
    <property type="nucleotide sequence ID" value="NZ_JAWLKA010000007.1"/>
</dbReference>
<sequence>MKLVASETAPSLGSTTQIWEHHMTSALPPEQSAEAAKRKPSRPMEIRAVVSGALGSALEYFDFAVYGALAATLFPILFFHELGSTGALLASFATFGVGFVARPVGAIVFGHLGDRIGRKPILFTTLVLMGGSSILIGVLPTGQGFGIAALLVGLRFVQGFSLGGEAIGNQLMTMEHGDKSRRGLLGSFIVMGSPVSQVLANLALVVLGATLTQDQFESWGWRVPFLGSVIIVVVAVFIRLKLEETPAFVVNKDIEERVVKPRSTGLRVLATHPRKVALLTLAWGGSSLSFYLVAVYGLSYLPRETGMSSQTALVILMVANGVSVFFAIAGGVVCDRIGRKPVFLLGLAGCFTGMLLFFTLPGPNPVLTGSIITLVLSSIQFLSGAQPAMFAEQFPTEVRFSGAAMSHTFANLIFSAPAPFIAAALAAVGGTNLVLVFTLVVIIGSAYAVSTMQEGRHLDLADFTTEALPATKKPGAALAR</sequence>
<feature type="transmembrane region" description="Helical" evidence="7">
    <location>
        <begin position="311"/>
        <end position="334"/>
    </location>
</feature>
<dbReference type="PROSITE" id="PS50850">
    <property type="entry name" value="MFS"/>
    <property type="match status" value="1"/>
</dbReference>
<keyword evidence="5 7" id="KW-1133">Transmembrane helix</keyword>
<comment type="subcellular location">
    <subcellularLocation>
        <location evidence="1">Cell membrane</location>
        <topology evidence="1">Multi-pass membrane protein</topology>
    </subcellularLocation>
</comment>
<dbReference type="EMBL" id="JAWLKA010000007">
    <property type="protein sequence ID" value="MDV6281765.1"/>
    <property type="molecule type" value="Genomic_DNA"/>
</dbReference>
<keyword evidence="4 7" id="KW-0812">Transmembrane</keyword>
<feature type="transmembrane region" description="Helical" evidence="7">
    <location>
        <begin position="219"/>
        <end position="238"/>
    </location>
</feature>
<evidence type="ECO:0000256" key="6">
    <source>
        <dbReference type="ARBA" id="ARBA00023136"/>
    </source>
</evidence>
<keyword evidence="2" id="KW-0813">Transport</keyword>
<name>A0ABU4CDX5_RHOJO</name>
<feature type="transmembrane region" description="Helical" evidence="7">
    <location>
        <begin position="121"/>
        <end position="139"/>
    </location>
</feature>
<evidence type="ECO:0000256" key="5">
    <source>
        <dbReference type="ARBA" id="ARBA00022989"/>
    </source>
</evidence>
<dbReference type="PANTHER" id="PTHR43045">
    <property type="entry name" value="SHIKIMATE TRANSPORTER"/>
    <property type="match status" value="1"/>
</dbReference>
<dbReference type="Proteomes" id="UP001185737">
    <property type="component" value="Unassembled WGS sequence"/>
</dbReference>
<dbReference type="InterPro" id="IPR020846">
    <property type="entry name" value="MFS_dom"/>
</dbReference>
<feature type="transmembrane region" description="Helical" evidence="7">
    <location>
        <begin position="341"/>
        <end position="360"/>
    </location>
</feature>
<dbReference type="InterPro" id="IPR036259">
    <property type="entry name" value="MFS_trans_sf"/>
</dbReference>
<feature type="transmembrane region" description="Helical" evidence="7">
    <location>
        <begin position="184"/>
        <end position="207"/>
    </location>
</feature>
<protein>
    <submittedName>
        <fullName evidence="9">MFS transporter</fullName>
    </submittedName>
</protein>
<reference evidence="9 10" key="1">
    <citation type="submission" date="2023-10" db="EMBL/GenBank/DDBJ databases">
        <title>Development of a sustainable strategy for remediation of hydrocarbon-contaminated territories based on the waste exchange concept.</title>
        <authorList>
            <person name="Krivoruchko A."/>
        </authorList>
    </citation>
    <scope>NUCLEOTIDE SEQUENCE [LARGE SCALE GENOMIC DNA]</scope>
    <source>
        <strain evidence="9 10">IEGM 60</strain>
    </source>
</reference>
<evidence type="ECO:0000259" key="8">
    <source>
        <dbReference type="PROSITE" id="PS50850"/>
    </source>
</evidence>
<dbReference type="Gene3D" id="1.20.1250.20">
    <property type="entry name" value="MFS general substrate transporter like domains"/>
    <property type="match status" value="2"/>
</dbReference>
<feature type="domain" description="Major facilitator superfamily (MFS) profile" evidence="8">
    <location>
        <begin position="48"/>
        <end position="456"/>
    </location>
</feature>
<evidence type="ECO:0000256" key="7">
    <source>
        <dbReference type="SAM" id="Phobius"/>
    </source>
</evidence>
<keyword evidence="3" id="KW-1003">Cell membrane</keyword>
<evidence type="ECO:0000256" key="3">
    <source>
        <dbReference type="ARBA" id="ARBA00022475"/>
    </source>
</evidence>
<dbReference type="InterPro" id="IPR011701">
    <property type="entry name" value="MFS"/>
</dbReference>
<comment type="caution">
    <text evidence="9">The sequence shown here is derived from an EMBL/GenBank/DDBJ whole genome shotgun (WGS) entry which is preliminary data.</text>
</comment>
<evidence type="ECO:0000313" key="9">
    <source>
        <dbReference type="EMBL" id="MDV6281765.1"/>
    </source>
</evidence>
<keyword evidence="6 7" id="KW-0472">Membrane</keyword>
<organism evidence="9 10">
    <name type="scientific">Rhodococcus jostii</name>
    <dbReference type="NCBI Taxonomy" id="132919"/>
    <lineage>
        <taxon>Bacteria</taxon>
        <taxon>Bacillati</taxon>
        <taxon>Actinomycetota</taxon>
        <taxon>Actinomycetes</taxon>
        <taxon>Mycobacteriales</taxon>
        <taxon>Nocardiaceae</taxon>
        <taxon>Rhodococcus</taxon>
    </lineage>
</organism>
<feature type="transmembrane region" description="Helical" evidence="7">
    <location>
        <begin position="86"/>
        <end position="109"/>
    </location>
</feature>
<accession>A0ABU4CDX5</accession>
<dbReference type="Pfam" id="PF07690">
    <property type="entry name" value="MFS_1"/>
    <property type="match status" value="1"/>
</dbReference>
<evidence type="ECO:0000256" key="2">
    <source>
        <dbReference type="ARBA" id="ARBA00022448"/>
    </source>
</evidence>